<protein>
    <submittedName>
        <fullName evidence="2">Uncharacterized protein</fullName>
    </submittedName>
</protein>
<feature type="region of interest" description="Disordered" evidence="1">
    <location>
        <begin position="12"/>
        <end position="63"/>
    </location>
</feature>
<feature type="compositionally biased region" description="Basic and acidic residues" evidence="1">
    <location>
        <begin position="28"/>
        <end position="43"/>
    </location>
</feature>
<dbReference type="AlphaFoldDB" id="A0A3P7MSQ8"/>
<name>A0A3P7MSQ8_CYLGO</name>
<gene>
    <name evidence="2" type="ORF">CGOC_LOCUS11356</name>
</gene>
<feature type="compositionally biased region" description="Acidic residues" evidence="1">
    <location>
        <begin position="44"/>
        <end position="54"/>
    </location>
</feature>
<reference evidence="2 3" key="1">
    <citation type="submission" date="2018-11" db="EMBL/GenBank/DDBJ databases">
        <authorList>
            <consortium name="Pathogen Informatics"/>
        </authorList>
    </citation>
    <scope>NUCLEOTIDE SEQUENCE [LARGE SCALE GENOMIC DNA]</scope>
</reference>
<evidence type="ECO:0000313" key="2">
    <source>
        <dbReference type="EMBL" id="VDN29790.1"/>
    </source>
</evidence>
<accession>A0A3P7MSQ8</accession>
<proteinExistence type="predicted"/>
<sequence>MKQELFQYYDDDVLDSVHEDTPSSEEELERKEIVDREQLRSAEESDEYEEEFGEKEEKTKKRDFAPISGDEFLRKERFTVDKEVS</sequence>
<keyword evidence="3" id="KW-1185">Reference proteome</keyword>
<evidence type="ECO:0000313" key="3">
    <source>
        <dbReference type="Proteomes" id="UP000271889"/>
    </source>
</evidence>
<evidence type="ECO:0000256" key="1">
    <source>
        <dbReference type="SAM" id="MobiDB-lite"/>
    </source>
</evidence>
<dbReference type="OrthoDB" id="5874383at2759"/>
<dbReference type="EMBL" id="UYRV01115970">
    <property type="protein sequence ID" value="VDN29790.1"/>
    <property type="molecule type" value="Genomic_DNA"/>
</dbReference>
<dbReference type="Proteomes" id="UP000271889">
    <property type="component" value="Unassembled WGS sequence"/>
</dbReference>
<organism evidence="2 3">
    <name type="scientific">Cylicostephanus goldi</name>
    <name type="common">Nematode worm</name>
    <dbReference type="NCBI Taxonomy" id="71465"/>
    <lineage>
        <taxon>Eukaryota</taxon>
        <taxon>Metazoa</taxon>
        <taxon>Ecdysozoa</taxon>
        <taxon>Nematoda</taxon>
        <taxon>Chromadorea</taxon>
        <taxon>Rhabditida</taxon>
        <taxon>Rhabditina</taxon>
        <taxon>Rhabditomorpha</taxon>
        <taxon>Strongyloidea</taxon>
        <taxon>Strongylidae</taxon>
        <taxon>Cylicostephanus</taxon>
    </lineage>
</organism>